<evidence type="ECO:0000259" key="6">
    <source>
        <dbReference type="Pfam" id="PF25756"/>
    </source>
</evidence>
<dbReference type="GeneID" id="106805427"/>
<comment type="subcellular location">
    <subcellularLocation>
        <location evidence="2">Chromosome</location>
    </subcellularLocation>
    <subcellularLocation>
        <location evidence="1">Nucleus</location>
    </subcellularLocation>
</comment>
<dbReference type="PANTHER" id="PTHR13350:SF1">
    <property type="entry name" value="INTEGRATOR COMPLEX SUBUNIT 8"/>
    <property type="match status" value="1"/>
</dbReference>
<dbReference type="Pfam" id="PF25756">
    <property type="entry name" value="TPR_INTS8"/>
    <property type="match status" value="1"/>
</dbReference>
<name>A0ABM1DRC5_PRICU</name>
<evidence type="ECO:0000256" key="2">
    <source>
        <dbReference type="ARBA" id="ARBA00004286"/>
    </source>
</evidence>
<gene>
    <name evidence="8" type="primary">LOC106805427</name>
</gene>
<accession>A0ABM1DRC5</accession>
<dbReference type="InterPro" id="IPR057980">
    <property type="entry name" value="TPR_INTS8"/>
</dbReference>
<dbReference type="InterPro" id="IPR038751">
    <property type="entry name" value="INTS8"/>
</dbReference>
<dbReference type="PANTHER" id="PTHR13350">
    <property type="entry name" value="INTEGRATOR COMPLEX SUBUNIT 8"/>
    <property type="match status" value="1"/>
</dbReference>
<organism evidence="7 8">
    <name type="scientific">Priapulus caudatus</name>
    <name type="common">Priapulid worm</name>
    <dbReference type="NCBI Taxonomy" id="37621"/>
    <lineage>
        <taxon>Eukaryota</taxon>
        <taxon>Metazoa</taxon>
        <taxon>Ecdysozoa</taxon>
        <taxon>Scalidophora</taxon>
        <taxon>Priapulida</taxon>
        <taxon>Priapulimorpha</taxon>
        <taxon>Priapulimorphida</taxon>
        <taxon>Priapulidae</taxon>
        <taxon>Priapulus</taxon>
    </lineage>
</organism>
<evidence type="ECO:0000313" key="7">
    <source>
        <dbReference type="Proteomes" id="UP000695022"/>
    </source>
</evidence>
<evidence type="ECO:0000256" key="3">
    <source>
        <dbReference type="ARBA" id="ARBA00007147"/>
    </source>
</evidence>
<comment type="similarity">
    <text evidence="3">Belongs to the Integrator subunit 8 family.</text>
</comment>
<reference evidence="8" key="1">
    <citation type="submission" date="2025-08" db="UniProtKB">
        <authorList>
            <consortium name="RefSeq"/>
        </authorList>
    </citation>
    <scope>IDENTIFICATION</scope>
</reference>
<evidence type="ECO:0000256" key="1">
    <source>
        <dbReference type="ARBA" id="ARBA00004123"/>
    </source>
</evidence>
<proteinExistence type="inferred from homology"/>
<evidence type="ECO:0000313" key="8">
    <source>
        <dbReference type="RefSeq" id="XP_014662496.1"/>
    </source>
</evidence>
<dbReference type="RefSeq" id="XP_014662496.1">
    <property type="nucleotide sequence ID" value="XM_014807010.1"/>
</dbReference>
<evidence type="ECO:0000256" key="4">
    <source>
        <dbReference type="ARBA" id="ARBA00022454"/>
    </source>
</evidence>
<keyword evidence="4" id="KW-0158">Chromosome</keyword>
<dbReference type="Proteomes" id="UP000695022">
    <property type="component" value="Unplaced"/>
</dbReference>
<keyword evidence="5" id="KW-0539">Nucleus</keyword>
<evidence type="ECO:0000256" key="5">
    <source>
        <dbReference type="ARBA" id="ARBA00023242"/>
    </source>
</evidence>
<feature type="domain" description="INTS8 TPR repeats" evidence="6">
    <location>
        <begin position="491"/>
        <end position="972"/>
    </location>
</feature>
<protein>
    <submittedName>
        <fullName evidence="8">Integrator complex subunit 8-like</fullName>
    </submittedName>
</protein>
<sequence>MEEMNPFKTNVISTAPVPKSWLDFLLHPNSLEQHLCQDNPDPSAIQLLKQFLGKAHSMERMLSMKQDMIIMDEQIMEAGGANYGRKKMRALKMLALKTASALKWNLKLLMDELSLSMSNQLLSDLLAEAGLLSSREIVEWSDLADQAVFALHIYHRWVVQAVVRDSFPQRPPKFNSVQMPGQFETANHTANNEVLMNTLKSDVEISLGILETGLSLIKSLQMPALESFTALREEDDDDVSHSWEKGITICQEELIAQISYDLGCFYFFKEDYKKSSEMFVTTSKMLHKIDTPKYCIIDKKTLEGYLLATGTVCDEPGTTKQELSLLEKVNLAREKNDHEELVRLLSDNCEKSELWYVYTSELERGFPHRSSMQFKIMCCNVIHKVLAGKLVSSSFPTHLEHQGVDGSTYLLILISNIADRCRQDQKALLVNFMKYILTFLNRTSKAYQRILSAEITKKLLSQSELESLLAHDGPLTDKTPSAKVTIENSVLEIGELERRLLVSLDQFEILDCVNKLVQVRPGRSLASINCKWEVGGMLQQGLDAMFSGMCKDLTFILLAKAKLAVAGKSYYEAKRLLSAAEAESGDVSFIFVQLIRWEILLVDLILFDNADIPTATRELGKKVKTCMTAYMQGQDAMPRTEVIEHCAAFLLNVKDWDYLRSLPNANNGCLKLACIMANVCKDLPNTNSRNLARDVWNAVMGVFSVSSQQKRTSSGMVSNIHRDSFQMLLPRSEFIEFTCKIKVDIVLSVLISCLTKIYNILKDDSLKEVFLDYMYLWPSTIVSPCSVDVYVVEEALGKILAHSLRIHPSHTPWLRSKADVCYSNGHYGAALKYYVEAGMVCSNFFTKPVPKTIYTDQVYRRMMKCCSYLKCHTQEALLCQFLDEIEYKTAFKALQEKNSYDAVDAYYAYIWDPTILEFLINLHVKRFEIDRKNQAIKALGQLELNANNDPVVLQMAAQKRKGDFLRALAMQYVTSGMEKP</sequence>
<keyword evidence="7" id="KW-1185">Reference proteome</keyword>